<evidence type="ECO:0000256" key="3">
    <source>
        <dbReference type="ARBA" id="ARBA00022806"/>
    </source>
</evidence>
<dbReference type="AlphaFoldDB" id="A0A3B0VD66"/>
<sequence>MLIETLDNLTLPLSGIRLIEAGAGTGKTYTIAALYLRLILGHGASNAAARQLMPPEILVVTFTNAATEELRERIRRRLVEGAAFFRGEEGAGDDFLHGLRAAYAE</sequence>
<dbReference type="InterPro" id="IPR000212">
    <property type="entry name" value="DNA_helicase_UvrD/REP"/>
</dbReference>
<dbReference type="GO" id="GO:0005524">
    <property type="term" value="F:ATP binding"/>
    <property type="evidence" value="ECO:0007669"/>
    <property type="project" value="UniProtKB-KW"/>
</dbReference>
<name>A0A3B0VD66_9ZZZZ</name>
<evidence type="ECO:0000259" key="5">
    <source>
        <dbReference type="Pfam" id="PF00580"/>
    </source>
</evidence>
<organism evidence="6">
    <name type="scientific">hydrothermal vent metagenome</name>
    <dbReference type="NCBI Taxonomy" id="652676"/>
    <lineage>
        <taxon>unclassified sequences</taxon>
        <taxon>metagenomes</taxon>
        <taxon>ecological metagenomes</taxon>
    </lineage>
</organism>
<dbReference type="SUPFAM" id="SSF52540">
    <property type="entry name" value="P-loop containing nucleoside triphosphate hydrolases"/>
    <property type="match status" value="1"/>
</dbReference>
<feature type="non-terminal residue" evidence="6">
    <location>
        <position position="105"/>
    </location>
</feature>
<keyword evidence="4" id="KW-0067">ATP-binding</keyword>
<dbReference type="GO" id="GO:0009338">
    <property type="term" value="C:exodeoxyribonuclease V complex"/>
    <property type="evidence" value="ECO:0007669"/>
    <property type="project" value="TreeGrafter"/>
</dbReference>
<accession>A0A3B0VD66</accession>
<keyword evidence="3" id="KW-0347">Helicase</keyword>
<proteinExistence type="predicted"/>
<evidence type="ECO:0000256" key="4">
    <source>
        <dbReference type="ARBA" id="ARBA00022840"/>
    </source>
</evidence>
<keyword evidence="2 6" id="KW-0378">Hydrolase</keyword>
<dbReference type="PANTHER" id="PTHR11070">
    <property type="entry name" value="UVRD / RECB / PCRA DNA HELICASE FAMILY MEMBER"/>
    <property type="match status" value="1"/>
</dbReference>
<dbReference type="GO" id="GO:0000725">
    <property type="term" value="P:recombinational repair"/>
    <property type="evidence" value="ECO:0007669"/>
    <property type="project" value="TreeGrafter"/>
</dbReference>
<dbReference type="EC" id="3.1.11.5" evidence="6"/>
<feature type="domain" description="UvrD-like helicase ATP-binding" evidence="5">
    <location>
        <begin position="12"/>
        <end position="79"/>
    </location>
</feature>
<dbReference type="InterPro" id="IPR014016">
    <property type="entry name" value="UvrD-like_ATP-bd"/>
</dbReference>
<dbReference type="PANTHER" id="PTHR11070:SF23">
    <property type="entry name" value="RECBCD ENZYME SUBUNIT RECB"/>
    <property type="match status" value="1"/>
</dbReference>
<keyword evidence="1" id="KW-0547">Nucleotide-binding</keyword>
<gene>
    <name evidence="6" type="ORF">MNBD_DELTA03-1694</name>
</gene>
<dbReference type="GO" id="GO:0005829">
    <property type="term" value="C:cytosol"/>
    <property type="evidence" value="ECO:0007669"/>
    <property type="project" value="TreeGrafter"/>
</dbReference>
<dbReference type="GO" id="GO:0008854">
    <property type="term" value="F:exodeoxyribonuclease V activity"/>
    <property type="evidence" value="ECO:0007669"/>
    <property type="project" value="UniProtKB-EC"/>
</dbReference>
<protein>
    <submittedName>
        <fullName evidence="6">Exodeoxyribonuclease V beta chain</fullName>
        <ecNumber evidence="6">3.1.11.5</ecNumber>
    </submittedName>
</protein>
<dbReference type="Pfam" id="PF00580">
    <property type="entry name" value="UvrD-helicase"/>
    <property type="match status" value="1"/>
</dbReference>
<dbReference type="GO" id="GO:0043138">
    <property type="term" value="F:3'-5' DNA helicase activity"/>
    <property type="evidence" value="ECO:0007669"/>
    <property type="project" value="TreeGrafter"/>
</dbReference>
<dbReference type="InterPro" id="IPR027417">
    <property type="entry name" value="P-loop_NTPase"/>
</dbReference>
<dbReference type="GO" id="GO:0003677">
    <property type="term" value="F:DNA binding"/>
    <property type="evidence" value="ECO:0007669"/>
    <property type="project" value="InterPro"/>
</dbReference>
<dbReference type="Gene3D" id="3.40.50.300">
    <property type="entry name" value="P-loop containing nucleotide triphosphate hydrolases"/>
    <property type="match status" value="1"/>
</dbReference>
<reference evidence="6" key="1">
    <citation type="submission" date="2018-06" db="EMBL/GenBank/DDBJ databases">
        <authorList>
            <person name="Zhirakovskaya E."/>
        </authorList>
    </citation>
    <scope>NUCLEOTIDE SEQUENCE</scope>
</reference>
<dbReference type="EMBL" id="UOEX01000101">
    <property type="protein sequence ID" value="VAW34769.1"/>
    <property type="molecule type" value="Genomic_DNA"/>
</dbReference>
<evidence type="ECO:0000256" key="2">
    <source>
        <dbReference type="ARBA" id="ARBA00022801"/>
    </source>
</evidence>
<evidence type="ECO:0000313" key="6">
    <source>
        <dbReference type="EMBL" id="VAW34769.1"/>
    </source>
</evidence>
<evidence type="ECO:0000256" key="1">
    <source>
        <dbReference type="ARBA" id="ARBA00022741"/>
    </source>
</evidence>